<evidence type="ECO:0000256" key="9">
    <source>
        <dbReference type="SAM" id="MobiDB-lite"/>
    </source>
</evidence>
<dbReference type="PROSITE" id="PS51257">
    <property type="entry name" value="PROKAR_LIPOPROTEIN"/>
    <property type="match status" value="1"/>
</dbReference>
<evidence type="ECO:0000313" key="13">
    <source>
        <dbReference type="Proteomes" id="UP000011864"/>
    </source>
</evidence>
<dbReference type="InterPro" id="IPR050330">
    <property type="entry name" value="Bact_OuterMem_StrucFunc"/>
</dbReference>
<dbReference type="InterPro" id="IPR039001">
    <property type="entry name" value="Pal"/>
</dbReference>
<dbReference type="NCBIfam" id="TIGR02802">
    <property type="entry name" value="Pal_lipo"/>
    <property type="match status" value="1"/>
</dbReference>
<evidence type="ECO:0000259" key="11">
    <source>
        <dbReference type="PROSITE" id="PS51123"/>
    </source>
</evidence>
<keyword evidence="6 8" id="KW-0449">Lipoprotein</keyword>
<proteinExistence type="inferred from homology"/>
<evidence type="ECO:0000256" key="8">
    <source>
        <dbReference type="HAMAP-Rule" id="MF_02204"/>
    </source>
</evidence>
<dbReference type="PANTHER" id="PTHR30329:SF21">
    <property type="entry name" value="LIPOPROTEIN YIAD-RELATED"/>
    <property type="match status" value="1"/>
</dbReference>
<dbReference type="PROSITE" id="PS51123">
    <property type="entry name" value="OMPA_2"/>
    <property type="match status" value="1"/>
</dbReference>
<dbReference type="PRINTS" id="PR01021">
    <property type="entry name" value="OMPADOMAIN"/>
</dbReference>
<dbReference type="EMBL" id="CP003837">
    <property type="protein sequence ID" value="AGH46149.1"/>
    <property type="molecule type" value="Genomic_DNA"/>
</dbReference>
<evidence type="ECO:0000256" key="2">
    <source>
        <dbReference type="ARBA" id="ARBA00022729"/>
    </source>
</evidence>
<dbReference type="HAMAP" id="MF_02204">
    <property type="entry name" value="Pal"/>
    <property type="match status" value="1"/>
</dbReference>
<dbReference type="Pfam" id="PF00691">
    <property type="entry name" value="OmpA"/>
    <property type="match status" value="1"/>
</dbReference>
<gene>
    <name evidence="8" type="primary">pal</name>
    <name evidence="12" type="ORF">C427_4044</name>
</gene>
<evidence type="ECO:0000313" key="12">
    <source>
        <dbReference type="EMBL" id="AGH46149.1"/>
    </source>
</evidence>
<feature type="chain" id="PRO_5003898428" description="Peptidoglycan-associated lipoprotein" evidence="10">
    <location>
        <begin position="22"/>
        <end position="189"/>
    </location>
</feature>
<evidence type="ECO:0000256" key="10">
    <source>
        <dbReference type="SAM" id="SignalP"/>
    </source>
</evidence>
<dbReference type="Proteomes" id="UP000011864">
    <property type="component" value="Chromosome"/>
</dbReference>
<keyword evidence="4 8" id="KW-0564">Palmitate</keyword>
<dbReference type="STRING" id="1129794.C427_4044"/>
<dbReference type="GO" id="GO:0009279">
    <property type="term" value="C:cell outer membrane"/>
    <property type="evidence" value="ECO:0007669"/>
    <property type="project" value="UniProtKB-SubCell"/>
</dbReference>
<dbReference type="OrthoDB" id="9809164at2"/>
<dbReference type="RefSeq" id="WP_007634384.1">
    <property type="nucleotide sequence ID" value="NC_020514.1"/>
</dbReference>
<comment type="subunit">
    <text evidence="8">The Tol-Pal system is composed of five core proteins: the inner membrane proteins TolA, TolQ and TolR, the periplasmic protein TolB and the outer membrane protein Pal. They form a network linking the inner and outer membranes and the peptidoglycan layer.</text>
</comment>
<evidence type="ECO:0000256" key="5">
    <source>
        <dbReference type="ARBA" id="ARBA00023237"/>
    </source>
</evidence>
<evidence type="ECO:0000256" key="6">
    <source>
        <dbReference type="ARBA" id="ARBA00023288"/>
    </source>
</evidence>
<dbReference type="InterPro" id="IPR036737">
    <property type="entry name" value="OmpA-like_sf"/>
</dbReference>
<dbReference type="eggNOG" id="COG2885">
    <property type="taxonomic scope" value="Bacteria"/>
</dbReference>
<comment type="subcellular location">
    <subcellularLocation>
        <location evidence="8">Cell outer membrane</location>
        <topology evidence="8">Lipid-anchor</topology>
    </subcellularLocation>
</comment>
<dbReference type="KEGG" id="gps:C427_4044"/>
<dbReference type="PATRIC" id="fig|1129794.4.peg.4028"/>
<feature type="domain" description="OmpA-like" evidence="11">
    <location>
        <begin position="75"/>
        <end position="189"/>
    </location>
</feature>
<accession>K6ZIA1</accession>
<dbReference type="Gene3D" id="3.30.1330.60">
    <property type="entry name" value="OmpA-like domain"/>
    <property type="match status" value="1"/>
</dbReference>
<name>K6ZIA1_9ALTE</name>
<dbReference type="CDD" id="cd07185">
    <property type="entry name" value="OmpA_C-like"/>
    <property type="match status" value="1"/>
</dbReference>
<reference evidence="12 13" key="1">
    <citation type="journal article" date="2013" name="Genome Announc.">
        <title>Complete Genome Sequence of Glaciecola psychrophila Strain 170T.</title>
        <authorList>
            <person name="Yin J."/>
            <person name="Chen J."/>
            <person name="Liu G."/>
            <person name="Yu Y."/>
            <person name="Song L."/>
            <person name="Wang X."/>
            <person name="Qu X."/>
        </authorList>
    </citation>
    <scope>NUCLEOTIDE SEQUENCE [LARGE SCALE GENOMIC DNA]</scope>
    <source>
        <strain evidence="12 13">170</strain>
    </source>
</reference>
<keyword evidence="3 8" id="KW-0472">Membrane</keyword>
<dbReference type="SUPFAM" id="SSF103088">
    <property type="entry name" value="OmpA-like"/>
    <property type="match status" value="1"/>
</dbReference>
<keyword evidence="5 8" id="KW-0998">Cell outer membrane</keyword>
<dbReference type="InterPro" id="IPR006664">
    <property type="entry name" value="OMP_bac"/>
</dbReference>
<feature type="compositionally biased region" description="Basic and acidic residues" evidence="9">
    <location>
        <begin position="33"/>
        <end position="56"/>
    </location>
</feature>
<keyword evidence="2 8" id="KW-0732">Signal</keyword>
<dbReference type="GO" id="GO:0051301">
    <property type="term" value="P:cell division"/>
    <property type="evidence" value="ECO:0007669"/>
    <property type="project" value="UniProtKB-UniRule"/>
</dbReference>
<comment type="similarity">
    <text evidence="8">Belongs to the Pal lipoprotein family.</text>
</comment>
<keyword evidence="1 8" id="KW-0132">Cell division</keyword>
<sequence length="189" mass="20659">MQLNKIFKGLVIALPVLTMMACSSTDETAAKAASEESRIAQEQAQADRKAQEARDSMVETGTVNPVMTPAEEMQQQLNALENNQLVYFDFDRASISSDFYNILDQHAAFLVKNIGQSIVIEGHCDSRGTPEYNIALGESRAKSVQTYLLNAGVSASQISVVSYGEEKPVNNDSSEAAFAENRRGVLVYQ</sequence>
<organism evidence="12 13">
    <name type="scientific">Paraglaciecola psychrophila 170</name>
    <dbReference type="NCBI Taxonomy" id="1129794"/>
    <lineage>
        <taxon>Bacteria</taxon>
        <taxon>Pseudomonadati</taxon>
        <taxon>Pseudomonadota</taxon>
        <taxon>Gammaproteobacteria</taxon>
        <taxon>Alteromonadales</taxon>
        <taxon>Alteromonadaceae</taxon>
        <taxon>Paraglaciecola</taxon>
    </lineage>
</organism>
<dbReference type="PANTHER" id="PTHR30329">
    <property type="entry name" value="STATOR ELEMENT OF FLAGELLAR MOTOR COMPLEX"/>
    <property type="match status" value="1"/>
</dbReference>
<evidence type="ECO:0000256" key="4">
    <source>
        <dbReference type="ARBA" id="ARBA00023139"/>
    </source>
</evidence>
<feature type="region of interest" description="Disordered" evidence="9">
    <location>
        <begin position="32"/>
        <end position="56"/>
    </location>
</feature>
<evidence type="ECO:0000256" key="1">
    <source>
        <dbReference type="ARBA" id="ARBA00022618"/>
    </source>
</evidence>
<feature type="signal peptide" evidence="10">
    <location>
        <begin position="1"/>
        <end position="21"/>
    </location>
</feature>
<dbReference type="InterPro" id="IPR014169">
    <property type="entry name" value="Pal_lipo_C"/>
</dbReference>
<evidence type="ECO:0000256" key="3">
    <source>
        <dbReference type="ARBA" id="ARBA00023136"/>
    </source>
</evidence>
<dbReference type="AlphaFoldDB" id="K6ZIA1"/>
<dbReference type="HOGENOM" id="CLU_016890_9_4_6"/>
<evidence type="ECO:0000256" key="7">
    <source>
        <dbReference type="ARBA" id="ARBA00023306"/>
    </source>
</evidence>
<protein>
    <recommendedName>
        <fullName evidence="8">Peptidoglycan-associated lipoprotein</fullName>
        <shortName evidence="8">PAL</shortName>
    </recommendedName>
</protein>
<comment type="function">
    <text evidence="8">Part of the Tol-Pal system, which plays a role in outer membrane invagination during cell division and is important for maintaining outer membrane integrity.</text>
</comment>
<dbReference type="InterPro" id="IPR006665">
    <property type="entry name" value="OmpA-like"/>
</dbReference>
<keyword evidence="13" id="KW-1185">Reference proteome</keyword>
<keyword evidence="7 8" id="KW-0131">Cell cycle</keyword>